<dbReference type="KEGG" id="rho:RHOM_09295"/>
<feature type="domain" description="HTH lysR-type" evidence="5">
    <location>
        <begin position="1"/>
        <end position="60"/>
    </location>
</feature>
<keyword evidence="2" id="KW-0805">Transcription regulation</keyword>
<dbReference type="OrthoDB" id="9778774at2"/>
<dbReference type="Pfam" id="PF03466">
    <property type="entry name" value="LysR_substrate"/>
    <property type="match status" value="1"/>
</dbReference>
<dbReference type="AlphaFoldDB" id="G2SX56"/>
<evidence type="ECO:0000259" key="5">
    <source>
        <dbReference type="PROSITE" id="PS50931"/>
    </source>
</evidence>
<dbReference type="Gene3D" id="1.10.10.10">
    <property type="entry name" value="Winged helix-like DNA-binding domain superfamily/Winged helix DNA-binding domain"/>
    <property type="match status" value="1"/>
</dbReference>
<comment type="similarity">
    <text evidence="1">Belongs to the LysR transcriptional regulatory family.</text>
</comment>
<dbReference type="PROSITE" id="PS50931">
    <property type="entry name" value="HTH_LYSR"/>
    <property type="match status" value="1"/>
</dbReference>
<dbReference type="STRING" id="585394.RHOM_09295"/>
<organism evidence="6 7">
    <name type="scientific">Roseburia hominis (strain DSM 16839 / JCM 17582 / NCIMB 14029 / A2-183)</name>
    <dbReference type="NCBI Taxonomy" id="585394"/>
    <lineage>
        <taxon>Bacteria</taxon>
        <taxon>Bacillati</taxon>
        <taxon>Bacillota</taxon>
        <taxon>Clostridia</taxon>
        <taxon>Lachnospirales</taxon>
        <taxon>Lachnospiraceae</taxon>
        <taxon>Roseburia</taxon>
    </lineage>
</organism>
<dbReference type="Gene3D" id="3.40.190.290">
    <property type="match status" value="1"/>
</dbReference>
<dbReference type="BioCyc" id="RHOM585394:G1H02-1866-MONOMER"/>
<dbReference type="PANTHER" id="PTHR30126:SF64">
    <property type="entry name" value="HTH-TYPE TRANSCRIPTIONAL REGULATOR CITR"/>
    <property type="match status" value="1"/>
</dbReference>
<dbReference type="InterPro" id="IPR036390">
    <property type="entry name" value="WH_DNA-bd_sf"/>
</dbReference>
<dbReference type="InterPro" id="IPR005119">
    <property type="entry name" value="LysR_subst-bd"/>
</dbReference>
<dbReference type="Proteomes" id="UP000008178">
    <property type="component" value="Chromosome"/>
</dbReference>
<proteinExistence type="inferred from homology"/>
<dbReference type="eggNOG" id="COG0583">
    <property type="taxonomic scope" value="Bacteria"/>
</dbReference>
<dbReference type="SUPFAM" id="SSF53850">
    <property type="entry name" value="Periplasmic binding protein-like II"/>
    <property type="match status" value="1"/>
</dbReference>
<accession>G2SX56</accession>
<gene>
    <name evidence="6" type="ordered locus">RHOM_09295</name>
</gene>
<keyword evidence="3" id="KW-0238">DNA-binding</keyword>
<evidence type="ECO:0000256" key="4">
    <source>
        <dbReference type="ARBA" id="ARBA00023163"/>
    </source>
</evidence>
<name>G2SX56_ROSHA</name>
<dbReference type="PRINTS" id="PR00039">
    <property type="entry name" value="HTHLYSR"/>
</dbReference>
<dbReference type="FunFam" id="1.10.10.10:FF:000001">
    <property type="entry name" value="LysR family transcriptional regulator"/>
    <property type="match status" value="1"/>
</dbReference>
<protein>
    <submittedName>
        <fullName evidence="6">LysR family transcriptional regulator</fullName>
    </submittedName>
</protein>
<evidence type="ECO:0000256" key="2">
    <source>
        <dbReference type="ARBA" id="ARBA00023015"/>
    </source>
</evidence>
<dbReference type="GO" id="GO:0003700">
    <property type="term" value="F:DNA-binding transcription factor activity"/>
    <property type="evidence" value="ECO:0007669"/>
    <property type="project" value="InterPro"/>
</dbReference>
<evidence type="ECO:0000313" key="7">
    <source>
        <dbReference type="Proteomes" id="UP000008178"/>
    </source>
</evidence>
<dbReference type="HOGENOM" id="CLU_039613_6_1_9"/>
<evidence type="ECO:0000256" key="3">
    <source>
        <dbReference type="ARBA" id="ARBA00023125"/>
    </source>
</evidence>
<dbReference type="SUPFAM" id="SSF46785">
    <property type="entry name" value="Winged helix' DNA-binding domain"/>
    <property type="match status" value="1"/>
</dbReference>
<dbReference type="PANTHER" id="PTHR30126">
    <property type="entry name" value="HTH-TYPE TRANSCRIPTIONAL REGULATOR"/>
    <property type="match status" value="1"/>
</dbReference>
<evidence type="ECO:0000313" key="6">
    <source>
        <dbReference type="EMBL" id="AEN96970.1"/>
    </source>
</evidence>
<dbReference type="InterPro" id="IPR036388">
    <property type="entry name" value="WH-like_DNA-bd_sf"/>
</dbReference>
<keyword evidence="7" id="KW-1185">Reference proteome</keyword>
<dbReference type="EMBL" id="CP003040">
    <property type="protein sequence ID" value="AEN96970.1"/>
    <property type="molecule type" value="Genomic_DNA"/>
</dbReference>
<evidence type="ECO:0000256" key="1">
    <source>
        <dbReference type="ARBA" id="ARBA00009437"/>
    </source>
</evidence>
<keyword evidence="4" id="KW-0804">Transcription</keyword>
<dbReference type="RefSeq" id="WP_014080007.1">
    <property type="nucleotide sequence ID" value="NC_015977.1"/>
</dbReference>
<dbReference type="GO" id="GO:0000976">
    <property type="term" value="F:transcription cis-regulatory region binding"/>
    <property type="evidence" value="ECO:0007669"/>
    <property type="project" value="TreeGrafter"/>
</dbReference>
<sequence length="298" mass="33793">MDINLEYYKIFYYVAGSQSITLAAEQLTISQPAVSQAVKHLEQALSCPLFVRTTKGVRLTKEGEMLYSYVQRGYETILSGERKLSEMLNLEQGEICIGASDMTLKYFLLPYLEEFHERYPGIRVTVTNAPTPETIRHLCDGRIDFGIVSTPVEKRASLKCIPVKEIRDVFVAGRKFEYLKERMLGYEELMKLPVMCLEGNTSTRTYVEQFLASKQVTIRPEFELATSDMLIQFAVRNLGIASVVRNFAEEHLTEGDLFELRFLEEIPARTFCIVANERIPLSAAAATLMNVLVQGTSQ</sequence>
<dbReference type="GeneID" id="93723652"/>
<dbReference type="InterPro" id="IPR000847">
    <property type="entry name" value="LysR_HTH_N"/>
</dbReference>
<reference evidence="6 7" key="1">
    <citation type="journal article" date="2015" name="Genome Announc.">
        <title>Complete genome sequence of the human gut symbiont Roseburia hominis.</title>
        <authorList>
            <person name="Travis A.J."/>
            <person name="Kelly D."/>
            <person name="Flint H.J."/>
            <person name="Aminov R.I."/>
        </authorList>
    </citation>
    <scope>NUCLEOTIDE SEQUENCE [LARGE SCALE GENOMIC DNA]</scope>
    <source>
        <strain evidence="7">DSM 16839 / JCM 17582 / NCIMB 14029 / A2-183</strain>
    </source>
</reference>
<dbReference type="Pfam" id="PF00126">
    <property type="entry name" value="HTH_1"/>
    <property type="match status" value="1"/>
</dbReference>
<dbReference type="CDD" id="cd05466">
    <property type="entry name" value="PBP2_LTTR_substrate"/>
    <property type="match status" value="1"/>
</dbReference>